<proteinExistence type="predicted"/>
<dbReference type="GO" id="GO:0046856">
    <property type="term" value="P:phosphatidylinositol dephosphorylation"/>
    <property type="evidence" value="ECO:0007669"/>
    <property type="project" value="InterPro"/>
</dbReference>
<feature type="compositionally biased region" description="Polar residues" evidence="1">
    <location>
        <begin position="556"/>
        <end position="570"/>
    </location>
</feature>
<sequence>MSTTTSPSNLKIFTGTWNCAEYNPEFETQKLQYDLLRFMQFNKGEENDVYAIGLQEIQMNATSMVKEETIAKTKWQNFFKNLFETGSMILMGRKAQERNNGTTNASVSSTSQSLSQFFDSDESSDSTNPSNQPSTHTNVPLKPIKFKEIACLQLVGILIVVYVKDEHYTRVRNEASFKCREGALGVMGNKGSIACRFKLYDRTFLFICMHLSAHMKNVDQRNQNLNNILQKTAFRIRDVKQVNVLDHDYIFLFGDLNYRIQPIAPDFNDIVQKIQDDNLTYLSSWDQCQTEIRKGTILQGFHEGDILFPPTFKFKIGTDEYNPKRIPSWCDRVFYRATRALLPINQLSYGSSPSVLSDHKPVFALFEVSLSNPLDHSPPLTLSGKPKVKITPQRGTLSFDNLYSSSNMYSDIGGDLPAPLQPQRNISLRTKPRKQSVWGTTPTQQSWKSTTSNSAGAESVSNTASNVEEEKDTPLGEEPMGIPTAQSFMNSEMEGTSAGASLVSSSSLVVDDDPFDMGLMQAEVSEISNADTGDGNIINGHSSLLAPPPPPKKSSHQWALSNSNGGTWQS</sequence>
<evidence type="ECO:0000256" key="1">
    <source>
        <dbReference type="SAM" id="MobiDB-lite"/>
    </source>
</evidence>
<name>A0A7S1PGA7_9EUKA</name>
<organism evidence="3">
    <name type="scientific">Percolomonas cosmopolitus</name>
    <dbReference type="NCBI Taxonomy" id="63605"/>
    <lineage>
        <taxon>Eukaryota</taxon>
        <taxon>Discoba</taxon>
        <taxon>Heterolobosea</taxon>
        <taxon>Tetramitia</taxon>
        <taxon>Eutetramitia</taxon>
        <taxon>Percolomonadidae</taxon>
        <taxon>Percolomonas</taxon>
    </lineage>
</organism>
<protein>
    <recommendedName>
        <fullName evidence="2">Inositol polyphosphate-related phosphatase domain-containing protein</fullName>
    </recommendedName>
</protein>
<dbReference type="EMBL" id="HBGD01002344">
    <property type="protein sequence ID" value="CAD9078733.1"/>
    <property type="molecule type" value="Transcribed_RNA"/>
</dbReference>
<dbReference type="Pfam" id="PF22669">
    <property type="entry name" value="Exo_endo_phos2"/>
    <property type="match status" value="1"/>
</dbReference>
<dbReference type="InterPro" id="IPR000300">
    <property type="entry name" value="IPPc"/>
</dbReference>
<dbReference type="PANTHER" id="PTHR11200">
    <property type="entry name" value="INOSITOL 5-PHOSPHATASE"/>
    <property type="match status" value="1"/>
</dbReference>
<evidence type="ECO:0000313" key="3">
    <source>
        <dbReference type="EMBL" id="CAD9078733.1"/>
    </source>
</evidence>
<gene>
    <name evidence="3" type="ORF">PCOS0759_LOCUS1965</name>
</gene>
<feature type="region of interest" description="Disordered" evidence="1">
    <location>
        <begin position="527"/>
        <end position="570"/>
    </location>
</feature>
<dbReference type="InterPro" id="IPR036691">
    <property type="entry name" value="Endo/exonu/phosph_ase_sf"/>
</dbReference>
<dbReference type="AlphaFoldDB" id="A0A7S1PGA7"/>
<feature type="domain" description="Inositol polyphosphate-related phosphatase" evidence="2">
    <location>
        <begin position="8"/>
        <end position="375"/>
    </location>
</feature>
<dbReference type="InterPro" id="IPR046985">
    <property type="entry name" value="IP5"/>
</dbReference>
<feature type="region of interest" description="Disordered" evidence="1">
    <location>
        <begin position="428"/>
        <end position="479"/>
    </location>
</feature>
<reference evidence="3" key="1">
    <citation type="submission" date="2021-01" db="EMBL/GenBank/DDBJ databases">
        <authorList>
            <person name="Corre E."/>
            <person name="Pelletier E."/>
            <person name="Niang G."/>
            <person name="Scheremetjew M."/>
            <person name="Finn R."/>
            <person name="Kale V."/>
            <person name="Holt S."/>
            <person name="Cochrane G."/>
            <person name="Meng A."/>
            <person name="Brown T."/>
            <person name="Cohen L."/>
        </authorList>
    </citation>
    <scope>NUCLEOTIDE SEQUENCE</scope>
    <source>
        <strain evidence="3">WS</strain>
    </source>
</reference>
<dbReference type="PANTHER" id="PTHR11200:SF300">
    <property type="entry name" value="TYPE II INOSITOL 1,4,5-TRISPHOSPHATE 5-PHOSPHATASE"/>
    <property type="match status" value="1"/>
</dbReference>
<dbReference type="Gene3D" id="3.60.10.10">
    <property type="entry name" value="Endonuclease/exonuclease/phosphatase"/>
    <property type="match status" value="1"/>
</dbReference>
<dbReference type="SMART" id="SM00128">
    <property type="entry name" value="IPPc"/>
    <property type="match status" value="1"/>
</dbReference>
<feature type="region of interest" description="Disordered" evidence="1">
    <location>
        <begin position="117"/>
        <end position="139"/>
    </location>
</feature>
<feature type="compositionally biased region" description="Polar residues" evidence="1">
    <location>
        <begin position="437"/>
        <end position="466"/>
    </location>
</feature>
<feature type="compositionally biased region" description="Polar residues" evidence="1">
    <location>
        <begin position="128"/>
        <end position="138"/>
    </location>
</feature>
<dbReference type="GO" id="GO:0004439">
    <property type="term" value="F:phosphatidylinositol-4,5-bisphosphate 5-phosphatase activity"/>
    <property type="evidence" value="ECO:0007669"/>
    <property type="project" value="TreeGrafter"/>
</dbReference>
<accession>A0A7S1PGA7</accession>
<dbReference type="SUPFAM" id="SSF56219">
    <property type="entry name" value="DNase I-like"/>
    <property type="match status" value="1"/>
</dbReference>
<evidence type="ECO:0000259" key="2">
    <source>
        <dbReference type="SMART" id="SM00128"/>
    </source>
</evidence>